<dbReference type="GO" id="GO:0032389">
    <property type="term" value="C:MutLalpha complex"/>
    <property type="evidence" value="ECO:0007669"/>
    <property type="project" value="TreeGrafter"/>
</dbReference>
<dbReference type="GO" id="GO:0006298">
    <property type="term" value="P:mismatch repair"/>
    <property type="evidence" value="ECO:0007669"/>
    <property type="project" value="InterPro"/>
</dbReference>
<comment type="similarity">
    <text evidence="1">Belongs to the DNA mismatch repair MutL/HexB family.</text>
</comment>
<dbReference type="SUPFAM" id="SSF55874">
    <property type="entry name" value="ATPase domain of HSP90 chaperone/DNA topoisomerase II/histidine kinase"/>
    <property type="match status" value="1"/>
</dbReference>
<accession>A0A1Q3A824</accession>
<dbReference type="InterPro" id="IPR014721">
    <property type="entry name" value="Ribsml_uS5_D2-typ_fold_subgr"/>
</dbReference>
<comment type="caution">
    <text evidence="3">The sequence shown here is derived from an EMBL/GenBank/DDBJ whole genome shotgun (WGS) entry which is preliminary data.</text>
</comment>
<keyword evidence="2" id="KW-0227">DNA damage</keyword>
<dbReference type="InterPro" id="IPR036890">
    <property type="entry name" value="HATPase_C_sf"/>
</dbReference>
<evidence type="ECO:0000313" key="4">
    <source>
        <dbReference type="Proteomes" id="UP000187013"/>
    </source>
</evidence>
<dbReference type="InterPro" id="IPR020568">
    <property type="entry name" value="Ribosomal_Su5_D2-typ_SF"/>
</dbReference>
<dbReference type="SUPFAM" id="SSF54211">
    <property type="entry name" value="Ribosomal protein S5 domain 2-like"/>
    <property type="match status" value="1"/>
</dbReference>
<dbReference type="PANTHER" id="PTHR10073">
    <property type="entry name" value="DNA MISMATCH REPAIR PROTEIN MLH, PMS, MUTL"/>
    <property type="match status" value="1"/>
</dbReference>
<proteinExistence type="inferred from homology"/>
<dbReference type="Proteomes" id="UP000187013">
    <property type="component" value="Unassembled WGS sequence"/>
</dbReference>
<reference evidence="3 4" key="1">
    <citation type="submission" date="2016-08" db="EMBL/GenBank/DDBJ databases">
        <title>Draft genome sequence of allopolyploid Zygosaccharomyces rouxii.</title>
        <authorList>
            <person name="Watanabe J."/>
            <person name="Uehara K."/>
            <person name="Mogi Y."/>
            <person name="Tsukioka Y."/>
        </authorList>
    </citation>
    <scope>NUCLEOTIDE SEQUENCE [LARGE SCALE GENOMIC DNA]</scope>
    <source>
        <strain evidence="3 4">NBRC 110957</strain>
    </source>
</reference>
<sequence length="620" mass="70315">MMAIKPIKFGTGSEILSSTLIPSPISAVKELIDNAIDSGAKNIYIDIDEGTGGCEYVRVRDDGSGIDVASRKLMCLSRTTSKVFNLQEIAEVSTLGFRGQALFSLASLCNVRGSMEVITKCKKDTAGERWSVDGDGTVRCSKTTRIPYLQGTTLVLRKLFAGFRNKHLETNTKPFKHILGCQNILDHYSLEYRSIRFHFHLVSLDKNGLVVKRELQQSHNSEHTKIRLLSSIARLNKTLGNNFIEEEGILIDKLTKINVILPRTPPHGGEDLVNIKKPKKFLSFNGRPLSIELNFGRCVNRMIDSIYRQLRLLDPMVWYLNLHTDMKIAGVKIVPEKNDVLIKDVDLLLDDMRRTLLGYIIQALDLKVHKESLLTAEEPIQANSPFQIMRPLTAGSMVSNEGEWTHTLLDDDDDLNSRAFQSSMEDLPSSLTYNYKESSFENEDLEVSKELSISNPFIAAKLRRALKHSSYNCQNNQTRSLFTKRSLSSIKSNENLIDGPQRKSKALKLDRTRKKECEEIDPGYAMEDTTLVSVEEDQKVEEATLKRSIFGFSEFSNNYITKETFEIPHYSSHTYDQELNWLSRRGIPSEWLTSYIRSRACVDVYSTEAPTAPLFARHPE</sequence>
<dbReference type="OrthoDB" id="10263226at2759"/>
<dbReference type="InterPro" id="IPR038973">
    <property type="entry name" value="MutL/Mlh/Pms-like"/>
</dbReference>
<dbReference type="GO" id="GO:0140664">
    <property type="term" value="F:ATP-dependent DNA damage sensor activity"/>
    <property type="evidence" value="ECO:0007669"/>
    <property type="project" value="InterPro"/>
</dbReference>
<dbReference type="Gene3D" id="3.30.565.10">
    <property type="entry name" value="Histidine kinase-like ATPase, C-terminal domain"/>
    <property type="match status" value="1"/>
</dbReference>
<dbReference type="Gene3D" id="3.30.230.10">
    <property type="match status" value="1"/>
</dbReference>
<dbReference type="AlphaFoldDB" id="A0A1Q3A824"/>
<name>A0A1Q3A824_ZYGRO</name>
<dbReference type="PANTHER" id="PTHR10073:SF44">
    <property type="entry name" value="DNA MISMATCH REPAIR PROTEIN MLH2"/>
    <property type="match status" value="1"/>
</dbReference>
<dbReference type="GO" id="GO:0016887">
    <property type="term" value="F:ATP hydrolysis activity"/>
    <property type="evidence" value="ECO:0007669"/>
    <property type="project" value="InterPro"/>
</dbReference>
<gene>
    <name evidence="3" type="ORF">ZYGR_0AF02880</name>
</gene>
<evidence type="ECO:0000256" key="1">
    <source>
        <dbReference type="ARBA" id="ARBA00006082"/>
    </source>
</evidence>
<evidence type="ECO:0000313" key="3">
    <source>
        <dbReference type="EMBL" id="GAV51817.1"/>
    </source>
</evidence>
<organism evidence="3 4">
    <name type="scientific">Zygosaccharomyces rouxii</name>
    <dbReference type="NCBI Taxonomy" id="4956"/>
    <lineage>
        <taxon>Eukaryota</taxon>
        <taxon>Fungi</taxon>
        <taxon>Dikarya</taxon>
        <taxon>Ascomycota</taxon>
        <taxon>Saccharomycotina</taxon>
        <taxon>Saccharomycetes</taxon>
        <taxon>Saccharomycetales</taxon>
        <taxon>Saccharomycetaceae</taxon>
        <taxon>Zygosaccharomyces</taxon>
    </lineage>
</organism>
<dbReference type="Pfam" id="PF13589">
    <property type="entry name" value="HATPase_c_3"/>
    <property type="match status" value="1"/>
</dbReference>
<evidence type="ECO:0000256" key="2">
    <source>
        <dbReference type="ARBA" id="ARBA00022763"/>
    </source>
</evidence>
<dbReference type="GO" id="GO:0061982">
    <property type="term" value="P:meiosis I cell cycle process"/>
    <property type="evidence" value="ECO:0007669"/>
    <property type="project" value="UniProtKB-ARBA"/>
</dbReference>
<protein>
    <submittedName>
        <fullName evidence="3">Uncharacterized protein</fullName>
    </submittedName>
</protein>
<dbReference type="EMBL" id="BDGX01000032">
    <property type="protein sequence ID" value="GAV51817.1"/>
    <property type="molecule type" value="Genomic_DNA"/>
</dbReference>